<sequence>MSTSPQPQPSASLEEALAHASRLLEVDPALAARQAEEILRAVPGHTIAQLLLATAHNAQGNPREAADILQTLAVAQPGSARTQLELGIALGRLARGDEALAALRRAVALKPDLHTAWLALGDHLTAIGDTEGADAAYANHVRHSVRDPALLQAASALAGGRLPEAEHLLREHLKKLPTDVAAIRMFAELAARLGRNEDAEALLARCLELAPGFHAARQNYALVLQRANKPEAALAEIERLLAIDAAHPGYRNLKAVILCRIGDYATAIDLYQELLAQYPRSPRVWMSFGHALKTAGRTAEAIAAYRRCTDVDPALGEAWWSLANLKTFRFSAADVEAMQRQLTRTDLADEHRLHLEFALGKAREDAGEYAASFGHYERGNALRRGQLRYSADEMSARVRHIRGQYTREFFAQRAGAGTAERDPIFIVGLPRSGSTLLEQILSSHSQVEGTMELPEIISITRALRAQGGDGAMPYHDAVASLDRDGLKALGEQYLAHTRIQRKSDAPLFIDKMPNNFMHVGLIQLMLPNARIIDARRHPLACCFSGFKQHFARGQAFSYSLDDIGRYYRDYVQLMAHFDDVLPGRIHRVIYERMVEDTEGEVRRLLDYCGLPFEAQCLRFFENARPVRTASSEQVRQPIYRDGVDHWRHFEPWLEPLRRALGPVLDAYPDVPAFAVPGIGMPEVAVHSQ</sequence>
<dbReference type="RefSeq" id="WP_386754150.1">
    <property type="nucleotide sequence ID" value="NZ_JBHSNM010000002.1"/>
</dbReference>
<evidence type="ECO:0000256" key="2">
    <source>
        <dbReference type="PROSITE-ProRule" id="PRU00339"/>
    </source>
</evidence>
<evidence type="ECO:0000313" key="4">
    <source>
        <dbReference type="Proteomes" id="UP001596036"/>
    </source>
</evidence>
<dbReference type="PANTHER" id="PTHR12788">
    <property type="entry name" value="PROTEIN-TYROSINE SULFOTRANSFERASE 2"/>
    <property type="match status" value="1"/>
</dbReference>
<dbReference type="SMART" id="SM00028">
    <property type="entry name" value="TPR"/>
    <property type="match status" value="6"/>
</dbReference>
<dbReference type="SUPFAM" id="SSF52540">
    <property type="entry name" value="P-loop containing nucleoside triphosphate hydrolases"/>
    <property type="match status" value="1"/>
</dbReference>
<dbReference type="PROSITE" id="PS50005">
    <property type="entry name" value="TPR"/>
    <property type="match status" value="2"/>
</dbReference>
<name>A0ABW0SLJ2_9GAMM</name>
<keyword evidence="4" id="KW-1185">Reference proteome</keyword>
<dbReference type="Gene3D" id="3.40.50.300">
    <property type="entry name" value="P-loop containing nucleotide triphosphate hydrolases"/>
    <property type="match status" value="1"/>
</dbReference>
<dbReference type="InterPro" id="IPR019734">
    <property type="entry name" value="TPR_rpt"/>
</dbReference>
<comment type="caution">
    <text evidence="3">The sequence shown here is derived from an EMBL/GenBank/DDBJ whole genome shotgun (WGS) entry which is preliminary data.</text>
</comment>
<dbReference type="InterPro" id="IPR026634">
    <property type="entry name" value="TPST-like"/>
</dbReference>
<dbReference type="SUPFAM" id="SSF48452">
    <property type="entry name" value="TPR-like"/>
    <property type="match status" value="2"/>
</dbReference>
<feature type="repeat" description="TPR" evidence="2">
    <location>
        <begin position="282"/>
        <end position="315"/>
    </location>
</feature>
<dbReference type="Pfam" id="PF13469">
    <property type="entry name" value="Sulfotransfer_3"/>
    <property type="match status" value="1"/>
</dbReference>
<dbReference type="Proteomes" id="UP001596036">
    <property type="component" value="Unassembled WGS sequence"/>
</dbReference>
<dbReference type="InterPro" id="IPR011990">
    <property type="entry name" value="TPR-like_helical_dom_sf"/>
</dbReference>
<keyword evidence="2" id="KW-0802">TPR repeat</keyword>
<keyword evidence="1" id="KW-0808">Transferase</keyword>
<proteinExistence type="predicted"/>
<feature type="repeat" description="TPR" evidence="2">
    <location>
        <begin position="80"/>
        <end position="113"/>
    </location>
</feature>
<dbReference type="Pfam" id="PF14559">
    <property type="entry name" value="TPR_19"/>
    <property type="match status" value="2"/>
</dbReference>
<dbReference type="EMBL" id="JBHSNM010000002">
    <property type="protein sequence ID" value="MFC5569830.1"/>
    <property type="molecule type" value="Genomic_DNA"/>
</dbReference>
<evidence type="ECO:0000256" key="1">
    <source>
        <dbReference type="ARBA" id="ARBA00022679"/>
    </source>
</evidence>
<dbReference type="Pfam" id="PF13432">
    <property type="entry name" value="TPR_16"/>
    <property type="match status" value="2"/>
</dbReference>
<evidence type="ECO:0000313" key="3">
    <source>
        <dbReference type="EMBL" id="MFC5569830.1"/>
    </source>
</evidence>
<accession>A0ABW0SLJ2</accession>
<organism evidence="3 4">
    <name type="scientific">Lysobacter yangpyeongensis</name>
    <dbReference type="NCBI Taxonomy" id="346182"/>
    <lineage>
        <taxon>Bacteria</taxon>
        <taxon>Pseudomonadati</taxon>
        <taxon>Pseudomonadota</taxon>
        <taxon>Gammaproteobacteria</taxon>
        <taxon>Lysobacterales</taxon>
        <taxon>Lysobacteraceae</taxon>
        <taxon>Lysobacter</taxon>
    </lineage>
</organism>
<gene>
    <name evidence="3" type="ORF">ACFPN1_07125</name>
</gene>
<protein>
    <submittedName>
        <fullName evidence="3">Sulfotransferase</fullName>
    </submittedName>
</protein>
<dbReference type="InterPro" id="IPR027417">
    <property type="entry name" value="P-loop_NTPase"/>
</dbReference>
<dbReference type="PANTHER" id="PTHR12788:SF10">
    <property type="entry name" value="PROTEIN-TYROSINE SULFOTRANSFERASE"/>
    <property type="match status" value="1"/>
</dbReference>
<dbReference type="Gene3D" id="1.25.40.10">
    <property type="entry name" value="Tetratricopeptide repeat domain"/>
    <property type="match status" value="3"/>
</dbReference>
<reference evidence="4" key="1">
    <citation type="journal article" date="2019" name="Int. J. Syst. Evol. Microbiol.">
        <title>The Global Catalogue of Microorganisms (GCM) 10K type strain sequencing project: providing services to taxonomists for standard genome sequencing and annotation.</title>
        <authorList>
            <consortium name="The Broad Institute Genomics Platform"/>
            <consortium name="The Broad Institute Genome Sequencing Center for Infectious Disease"/>
            <person name="Wu L."/>
            <person name="Ma J."/>
        </authorList>
    </citation>
    <scope>NUCLEOTIDE SEQUENCE [LARGE SCALE GENOMIC DNA]</scope>
    <source>
        <strain evidence="4">KACC 11407</strain>
    </source>
</reference>